<organism evidence="6 7">
    <name type="scientific">Ranatra chinensis</name>
    <dbReference type="NCBI Taxonomy" id="642074"/>
    <lineage>
        <taxon>Eukaryota</taxon>
        <taxon>Metazoa</taxon>
        <taxon>Ecdysozoa</taxon>
        <taxon>Arthropoda</taxon>
        <taxon>Hexapoda</taxon>
        <taxon>Insecta</taxon>
        <taxon>Pterygota</taxon>
        <taxon>Neoptera</taxon>
        <taxon>Paraneoptera</taxon>
        <taxon>Hemiptera</taxon>
        <taxon>Heteroptera</taxon>
        <taxon>Panheteroptera</taxon>
        <taxon>Nepomorpha</taxon>
        <taxon>Nepidae</taxon>
        <taxon>Ranatrinae</taxon>
        <taxon>Ranatra</taxon>
    </lineage>
</organism>
<dbReference type="GO" id="GO:0005840">
    <property type="term" value="C:ribosome"/>
    <property type="evidence" value="ECO:0007669"/>
    <property type="project" value="UniProtKB-KW"/>
</dbReference>
<reference evidence="6 7" key="1">
    <citation type="submission" date="2024-07" db="EMBL/GenBank/DDBJ databases">
        <title>Chromosome-level genome assembly of the water stick insect Ranatra chinensis (Heteroptera: Nepidae).</title>
        <authorList>
            <person name="Liu X."/>
        </authorList>
    </citation>
    <scope>NUCLEOTIDE SEQUENCE [LARGE SCALE GENOMIC DNA]</scope>
    <source>
        <strain evidence="6">Cailab_2021Rc</strain>
        <tissue evidence="6">Muscle</tissue>
    </source>
</reference>
<accession>A0ABD0YV50</accession>
<keyword evidence="3" id="KW-0687">Ribonucleoprotein</keyword>
<evidence type="ECO:0000256" key="5">
    <source>
        <dbReference type="ARBA" id="ARBA00035538"/>
    </source>
</evidence>
<evidence type="ECO:0000256" key="4">
    <source>
        <dbReference type="ARBA" id="ARBA00035269"/>
    </source>
</evidence>
<dbReference type="EMBL" id="JBFDAA010000002">
    <property type="protein sequence ID" value="KAL1139735.1"/>
    <property type="molecule type" value="Genomic_DNA"/>
</dbReference>
<protein>
    <recommendedName>
        <fullName evidence="4">Large ribosomal subunit protein bL28m</fullName>
    </recommendedName>
    <alternativeName>
        <fullName evidence="5">39S ribosomal protein L28, mitochondrial</fullName>
    </alternativeName>
</protein>
<dbReference type="PANTHER" id="PTHR13528:SF2">
    <property type="entry name" value="LARGE RIBOSOMAL SUBUNIT PROTEIN BL28M"/>
    <property type="match status" value="1"/>
</dbReference>
<proteinExistence type="inferred from homology"/>
<evidence type="ECO:0000256" key="3">
    <source>
        <dbReference type="ARBA" id="ARBA00023274"/>
    </source>
</evidence>
<evidence type="ECO:0000313" key="6">
    <source>
        <dbReference type="EMBL" id="KAL1139735.1"/>
    </source>
</evidence>
<evidence type="ECO:0000313" key="7">
    <source>
        <dbReference type="Proteomes" id="UP001558652"/>
    </source>
</evidence>
<dbReference type="AlphaFoldDB" id="A0ABD0YV50"/>
<evidence type="ECO:0000256" key="1">
    <source>
        <dbReference type="ARBA" id="ARBA00008760"/>
    </source>
</evidence>
<comment type="similarity">
    <text evidence="1">Belongs to the bacterial ribosomal protein bL28 family.</text>
</comment>
<dbReference type="InterPro" id="IPR026569">
    <property type="entry name" value="Ribosomal_bL28"/>
</dbReference>
<evidence type="ECO:0000256" key="2">
    <source>
        <dbReference type="ARBA" id="ARBA00022980"/>
    </source>
</evidence>
<keyword evidence="7" id="KW-1185">Reference proteome</keyword>
<dbReference type="SUPFAM" id="SSF143800">
    <property type="entry name" value="L28p-like"/>
    <property type="match status" value="1"/>
</dbReference>
<comment type="caution">
    <text evidence="6">The sequence shown here is derived from an EMBL/GenBank/DDBJ whole genome shotgun (WGS) entry which is preliminary data.</text>
</comment>
<dbReference type="GO" id="GO:1990904">
    <property type="term" value="C:ribonucleoprotein complex"/>
    <property type="evidence" value="ECO:0007669"/>
    <property type="project" value="UniProtKB-KW"/>
</dbReference>
<dbReference type="InterPro" id="IPR034704">
    <property type="entry name" value="Ribosomal_bL28/bL31-like_sf"/>
</dbReference>
<name>A0ABD0YV50_9HEMI</name>
<dbReference type="Proteomes" id="UP001558652">
    <property type="component" value="Unassembled WGS sequence"/>
</dbReference>
<sequence>MLKQNHIFNKNFLFLQALKLYKFPKPNILTEEGARLPEAFKKFYREWKFTTPSPVHYQENQSKWVRNEVTGEVKIVQNIPIPLLFPPESHQGIWGGEGVIKGFQKRQRLKQRVPHFWVPNLKKSAIYSEILNITMSVTVTERTIDLIIENKGFDNYILGTKACDLQSSLALKLKQKMLKALYLKDLYNDDPLKKEEVYNKYKHFLEGYTEEDIEWYGLTIDEALRKMEAIEKDKRTDKPLKVVFRQELLSQLMEQHEMQSLKPKEEEGT</sequence>
<gene>
    <name evidence="6" type="ORF">AAG570_006713</name>
</gene>
<dbReference type="PANTHER" id="PTHR13528">
    <property type="entry name" value="39S RIBOSOMAL PROTEIN L28, MITOCHONDRIAL"/>
    <property type="match status" value="1"/>
</dbReference>
<keyword evidence="2" id="KW-0689">Ribosomal protein</keyword>